<protein>
    <recommendedName>
        <fullName evidence="5">Type VI secretion system baseplate subunit TssG</fullName>
    </recommendedName>
</protein>
<evidence type="ECO:0000313" key="4">
    <source>
        <dbReference type="Proteomes" id="UP000002490"/>
    </source>
</evidence>
<dbReference type="Proteomes" id="UP000002490">
    <property type="component" value="Chromosome"/>
</dbReference>
<evidence type="ECO:0000313" key="3">
    <source>
        <dbReference type="Proteomes" id="UP000001019"/>
    </source>
</evidence>
<dbReference type="PANTHER" id="PTHR35564">
    <property type="match status" value="1"/>
</dbReference>
<dbReference type="Proteomes" id="UP000001019">
    <property type="component" value="Chromosome"/>
</dbReference>
<dbReference type="NCBIfam" id="TIGR03347">
    <property type="entry name" value="VI_chp_1"/>
    <property type="match status" value="1"/>
</dbReference>
<dbReference type="HOGENOM" id="CLU_048238_4_0_6"/>
<accession>Q74Q38</accession>
<sequence>MMVKPSPNGGLSTMASLQTLKNTFLPGISASQDFFELLRRIERATPEQGRLGTQRDRSHLRLRIIQPADMGFAPREVSDIRQTLNTHQHLAEITIFCRHFGLFAPYGPLPIHVTEHARNEALAKRNQAFEHFAGILSQRMAILHYRSWAQMHVAVGHDRASANPFMNHVRQIAGLTPQQALNSHVDRVRRCFPGVYLPGRGSLRKLQEILSLYFSVPIRVEARKGLWIDDSRNIESQRMGRLGNTRIGSRFFDVQHSLVLSIGPVSDPQYLDFQRNSKRINTLVQICHDFVRHRMVLDVQLIIQTSPNMACRLGGGTLSRHSWLKPGSALSIQPIYRTVT</sequence>
<organism evidence="1 4">
    <name type="scientific">Yersinia pestis</name>
    <dbReference type="NCBI Taxonomy" id="632"/>
    <lineage>
        <taxon>Bacteria</taxon>
        <taxon>Pseudomonadati</taxon>
        <taxon>Pseudomonadota</taxon>
        <taxon>Gammaproteobacteria</taxon>
        <taxon>Enterobacterales</taxon>
        <taxon>Yersiniaceae</taxon>
        <taxon>Yersinia</taxon>
    </lineage>
</organism>
<dbReference type="InterPro" id="IPR010732">
    <property type="entry name" value="T6SS_TssG-like"/>
</dbReference>
<dbReference type="KEGG" id="ypk:y3670"/>
<dbReference type="EnsemblBacteria" id="AAS63822">
    <property type="protein sequence ID" value="AAS63822"/>
    <property type="gene ID" value="YP_3674"/>
</dbReference>
<dbReference type="AlphaFoldDB" id="Q8CKD2"/>
<evidence type="ECO:0000313" key="1">
    <source>
        <dbReference type="EMBL" id="AAM87218.1"/>
    </source>
</evidence>
<dbReference type="EMBL" id="AE009952">
    <property type="protein sequence ID" value="AAM87218.1"/>
    <property type="molecule type" value="Genomic_DNA"/>
</dbReference>
<proteinExistence type="predicted"/>
<reference evidence="2" key="4">
    <citation type="submission" date="2016-05" db="EMBL/GenBank/DDBJ databases">
        <title>Reannotation of Yersinia pestis strain 91001 based on omics data.</title>
        <authorList>
            <person name="Yiqing M."/>
        </authorList>
    </citation>
    <scope>NUCLEOTIDE SEQUENCE</scope>
    <source>
        <strain evidence="2">91001</strain>
    </source>
</reference>
<reference evidence="1 4" key="1">
    <citation type="journal article" date="2002" name="J. Bacteriol.">
        <title>Genome sequence of Yersinia pestis KIM.</title>
        <authorList>
            <person name="Deng W."/>
            <person name="Burland V."/>
            <person name="Plunkett G.III."/>
            <person name="Boutin A."/>
            <person name="Mayhew G.F."/>
            <person name="Liss P."/>
            <person name="Perna N.T."/>
            <person name="Rose D.J."/>
            <person name="Mau B."/>
            <person name="Zhou S."/>
            <person name="Schwartz D.C."/>
            <person name="Fetherston J.D."/>
            <person name="Lindler L.E."/>
            <person name="Brubaker R.R."/>
            <person name="Plana G.V."/>
            <person name="Straley S.C."/>
            <person name="McDonough K.A."/>
            <person name="Nilles M.L."/>
            <person name="Matson J.S."/>
            <person name="Blattner F.R."/>
            <person name="Perry R.D."/>
        </authorList>
    </citation>
    <scope>NUCLEOTIDE SEQUENCE [LARGE SCALE GENOMIC DNA]</scope>
    <source>
        <strain evidence="1">KIM</strain>
        <strain evidence="4">KIM10+ / Biovar Mediaevalis</strain>
    </source>
</reference>
<dbReference type="PANTHER" id="PTHR35564:SF4">
    <property type="entry name" value="CYTOPLASMIC PROTEIN"/>
    <property type="match status" value="1"/>
</dbReference>
<evidence type="ECO:0000313" key="2">
    <source>
        <dbReference type="EMBL" id="AAS63822.1"/>
    </source>
</evidence>
<dbReference type="KEGG" id="ypm:YP_3674"/>
<accession>Q8CKD2</accession>
<name>Q8CKD2_YERPE</name>
<reference evidence="3" key="3">
    <citation type="journal article" date="2004" name="DNA Res.">
        <title>Complete genome sequence of Yersinia pestis strain 91001, an isolate avirulent to humans.</title>
        <authorList>
            <person name="Song Y."/>
            <person name="Tong Z."/>
            <person name="Wang J."/>
            <person name="Wang L."/>
            <person name="Guo Z."/>
            <person name="Han Y."/>
            <person name="Zhang J."/>
            <person name="Pei D."/>
            <person name="Zhou D."/>
            <person name="Qin H."/>
            <person name="Pang X."/>
            <person name="Han Y."/>
            <person name="Zhai J."/>
            <person name="Li M."/>
            <person name="Cui B."/>
            <person name="Qi Z."/>
            <person name="Jin L."/>
            <person name="Dai R."/>
            <person name="Chen F."/>
            <person name="Li S."/>
            <person name="Ye C."/>
            <person name="Du Z."/>
            <person name="Lin W."/>
            <person name="Wang J."/>
            <person name="Yu J."/>
            <person name="Yang H."/>
            <person name="Wang J."/>
            <person name="Huang P."/>
            <person name="Yang R."/>
        </authorList>
    </citation>
    <scope>NUCLEOTIDE SEQUENCE [LARGE SCALE GENOMIC DNA]</scope>
    <source>
        <strain evidence="3">91001 / Biovar Mediaevalis</strain>
    </source>
</reference>
<dbReference type="DNASU" id="1148617"/>
<gene>
    <name evidence="1" type="ordered locus">y3670</name>
    <name evidence="2" type="ordered locus">YP_3674</name>
</gene>
<dbReference type="EMBL" id="AE017042">
    <property type="protein sequence ID" value="AAS63822.1"/>
    <property type="molecule type" value="Genomic_DNA"/>
</dbReference>
<reference evidence="2" key="2">
    <citation type="submission" date="2003-04" db="EMBL/GenBank/DDBJ databases">
        <authorList>
            <person name="Song Y."/>
            <person name="Tong Z."/>
            <person name="Wang L."/>
            <person name="Han Y."/>
            <person name="Zhang J."/>
            <person name="Pei D."/>
            <person name="Wang J."/>
            <person name="Zhou D."/>
            <person name="Han Y."/>
            <person name="Pang X."/>
            <person name="Zhai J."/>
            <person name="Chen F."/>
            <person name="Qin H."/>
            <person name="Wang J."/>
            <person name="Li S."/>
            <person name="Guo Z."/>
            <person name="Ye C."/>
            <person name="Du Z."/>
            <person name="Lin W."/>
            <person name="Wang J."/>
            <person name="Yu J."/>
            <person name="Yang H."/>
            <person name="Wang J."/>
            <person name="Huang P."/>
            <person name="Yang R."/>
        </authorList>
    </citation>
    <scope>NUCLEOTIDE SEQUENCE</scope>
    <source>
        <strain evidence="2">91001</strain>
    </source>
</reference>
<dbReference type="Pfam" id="PF06996">
    <property type="entry name" value="T6SS_TssG"/>
    <property type="match status" value="1"/>
</dbReference>
<evidence type="ECO:0008006" key="5">
    <source>
        <dbReference type="Google" id="ProtNLM"/>
    </source>
</evidence>